<name>A0A336NCU5_AGGAP</name>
<gene>
    <name evidence="2" type="primary">rseC</name>
    <name evidence="2" type="ORF">NCTC5908_02553</name>
</gene>
<feature type="transmembrane region" description="Helical" evidence="1">
    <location>
        <begin position="110"/>
        <end position="128"/>
    </location>
</feature>
<keyword evidence="1" id="KW-0812">Transmembrane</keyword>
<evidence type="ECO:0000313" key="2">
    <source>
        <dbReference type="EMBL" id="SSZ30716.1"/>
    </source>
</evidence>
<organism evidence="2 3">
    <name type="scientific">Aggregatibacter aphrophilus</name>
    <name type="common">Haemophilus aphrophilus</name>
    <dbReference type="NCBI Taxonomy" id="732"/>
    <lineage>
        <taxon>Bacteria</taxon>
        <taxon>Pseudomonadati</taxon>
        <taxon>Pseudomonadota</taxon>
        <taxon>Gammaproteobacteria</taxon>
        <taxon>Pasteurellales</taxon>
        <taxon>Pasteurellaceae</taxon>
        <taxon>Aggregatibacter</taxon>
    </lineage>
</organism>
<evidence type="ECO:0000313" key="3">
    <source>
        <dbReference type="Proteomes" id="UP000253728"/>
    </source>
</evidence>
<dbReference type="RefSeq" id="WP_005704821.1">
    <property type="nucleotide sequence ID" value="NZ_JAWFRY010000029.1"/>
</dbReference>
<reference evidence="2 3" key="1">
    <citation type="submission" date="2018-06" db="EMBL/GenBank/DDBJ databases">
        <authorList>
            <consortium name="Pathogen Informatics"/>
            <person name="Doyle S."/>
        </authorList>
    </citation>
    <scope>NUCLEOTIDE SEQUENCE [LARGE SCALE GENOMIC DNA]</scope>
    <source>
        <strain evidence="2 3">NCTC5908</strain>
    </source>
</reference>
<feature type="transmembrane region" description="Helical" evidence="1">
    <location>
        <begin position="77"/>
        <end position="98"/>
    </location>
</feature>
<dbReference type="PIRSF" id="PIRSF004923">
    <property type="entry name" value="RseC"/>
    <property type="match status" value="1"/>
</dbReference>
<dbReference type="GeneID" id="49635783"/>
<keyword evidence="1" id="KW-0472">Membrane</keyword>
<protein>
    <submittedName>
        <fullName evidence="2">Sigma-E factor regulatory protein rseC</fullName>
    </submittedName>
</protein>
<dbReference type="Pfam" id="PF04246">
    <property type="entry name" value="RseC_MucC"/>
    <property type="match status" value="1"/>
</dbReference>
<accession>A0A336NCU5</accession>
<dbReference type="Proteomes" id="UP000253728">
    <property type="component" value="Unassembled WGS sequence"/>
</dbReference>
<dbReference type="AlphaFoldDB" id="A0A336NCU5"/>
<evidence type="ECO:0000256" key="1">
    <source>
        <dbReference type="SAM" id="Phobius"/>
    </source>
</evidence>
<sequence length="145" mass="15791">MLTESAVVIEYESGRAKVKCQAQSACGACSAKSACGTSALSDLAGTGARGEHIFTVETITPLKVGQRVEIGLSEHSLIKSALVVYCVPLFTLLFSTWLFDGVFDHELVSVIFIFLATALSFFAVRWYAKKLNHKSTYQPVLLRVL</sequence>
<dbReference type="EMBL" id="UFSP01000005">
    <property type="protein sequence ID" value="SSZ30716.1"/>
    <property type="molecule type" value="Genomic_DNA"/>
</dbReference>
<dbReference type="InterPro" id="IPR026268">
    <property type="entry name" value="RseC"/>
</dbReference>
<dbReference type="PANTHER" id="PTHR35867">
    <property type="entry name" value="PROTEIN RSEC"/>
    <property type="match status" value="1"/>
</dbReference>
<dbReference type="InterPro" id="IPR007359">
    <property type="entry name" value="SigmaE_reg_RseC_MucC"/>
</dbReference>
<dbReference type="PANTHER" id="PTHR35867:SF1">
    <property type="entry name" value="PROTEIN RSEC"/>
    <property type="match status" value="1"/>
</dbReference>
<proteinExistence type="predicted"/>
<keyword evidence="1" id="KW-1133">Transmembrane helix</keyword>
<dbReference type="STRING" id="732.ADJ80_02445"/>